<evidence type="ECO:0000256" key="9">
    <source>
        <dbReference type="RuleBase" id="RU004016"/>
    </source>
</evidence>
<dbReference type="PANTHER" id="PTHR21581">
    <property type="entry name" value="D-ALANYL-D-ALANINE CARBOXYPEPTIDASE"/>
    <property type="match status" value="1"/>
</dbReference>
<dbReference type="PANTHER" id="PTHR21581:SF6">
    <property type="entry name" value="TRAFFICKING PROTEIN PARTICLE COMPLEX SUBUNIT 12"/>
    <property type="match status" value="1"/>
</dbReference>
<name>A0A839SQC0_9PROT</name>
<protein>
    <submittedName>
        <fullName evidence="11">D-alanyl-D-alanine carboxypeptidase</fullName>
        <ecNumber evidence="11">3.4.16.4</ecNumber>
    </submittedName>
</protein>
<keyword evidence="11" id="KW-0645">Protease</keyword>
<feature type="active site" description="Acyl-ester intermediate" evidence="7">
    <location>
        <position position="23"/>
    </location>
</feature>
<dbReference type="SUPFAM" id="SSF56601">
    <property type="entry name" value="beta-lactamase/transpeptidase-like"/>
    <property type="match status" value="1"/>
</dbReference>
<keyword evidence="4" id="KW-0133">Cell shape</keyword>
<evidence type="ECO:0000313" key="12">
    <source>
        <dbReference type="Proteomes" id="UP000581135"/>
    </source>
</evidence>
<dbReference type="PRINTS" id="PR00725">
    <property type="entry name" value="DADACBPTASE1"/>
</dbReference>
<reference evidence="11 12" key="1">
    <citation type="submission" date="2020-08" db="EMBL/GenBank/DDBJ databases">
        <title>Genomic Encyclopedia of Type Strains, Phase III (KMG-III): the genomes of soil and plant-associated and newly described type strains.</title>
        <authorList>
            <person name="Whitman W."/>
        </authorList>
    </citation>
    <scope>NUCLEOTIDE SEQUENCE [LARGE SCALE GENOMIC DNA]</scope>
    <source>
        <strain evidence="11 12">CECT 8803</strain>
    </source>
</reference>
<dbReference type="Gene3D" id="3.40.710.10">
    <property type="entry name" value="DD-peptidase/beta-lactamase superfamily"/>
    <property type="match status" value="1"/>
</dbReference>
<dbReference type="InterPro" id="IPR001967">
    <property type="entry name" value="Peptidase_S11_N"/>
</dbReference>
<dbReference type="GO" id="GO:0071555">
    <property type="term" value="P:cell wall organization"/>
    <property type="evidence" value="ECO:0007669"/>
    <property type="project" value="UniProtKB-KW"/>
</dbReference>
<evidence type="ECO:0000256" key="6">
    <source>
        <dbReference type="ARBA" id="ARBA00023316"/>
    </source>
</evidence>
<evidence type="ECO:0000256" key="3">
    <source>
        <dbReference type="ARBA" id="ARBA00022801"/>
    </source>
</evidence>
<dbReference type="InterPro" id="IPR012338">
    <property type="entry name" value="Beta-lactam/transpept-like"/>
</dbReference>
<dbReference type="GO" id="GO:0009002">
    <property type="term" value="F:serine-type D-Ala-D-Ala carboxypeptidase activity"/>
    <property type="evidence" value="ECO:0007669"/>
    <property type="project" value="UniProtKB-EC"/>
</dbReference>
<feature type="active site" description="Proton acceptor" evidence="7">
    <location>
        <position position="26"/>
    </location>
</feature>
<evidence type="ECO:0000256" key="2">
    <source>
        <dbReference type="ARBA" id="ARBA00022729"/>
    </source>
</evidence>
<evidence type="ECO:0000256" key="8">
    <source>
        <dbReference type="PIRSR" id="PIRSR618044-2"/>
    </source>
</evidence>
<keyword evidence="3 11" id="KW-0378">Hydrolase</keyword>
<keyword evidence="2" id="KW-0732">Signal</keyword>
<sequence length="393" mass="42156">MVETATGRVLHESGADRQAYPASMTKMMTLLMLFDAIESGKFTKDSRLKVSRRAAGMPPSKLGLKPGSTIAVDDAIRALVTKSANDVAVVVAEAISGSESSFAVAMTKKARDLGMSRTTFRNASGLPDTRQLSTARDMATLSTVLIRQYPTYYDYFRIKSFTYNGRTYKNHNKLLDDYPGVDGLKTGYIRASGFNLAASAVRGGQRIVAVVFGGKTSRSRNAHMITLLDRGFSRVQVARNDLPSAPPPEKPLLASAQSHGPDIQTAAVAPAVEVNGMVVLPALRPSLAQDNIHGEGDYDEGPINSFGIQVGAFTDPIKAQEAARTATDSAPAHLLGRELRITRVESGKSILYRARLLGMQVEEAEAACSALKLTSRVCIVVKADPLDLAAVQQ</sequence>
<feature type="binding site" evidence="8">
    <location>
        <position position="185"/>
    </location>
    <ligand>
        <name>substrate</name>
    </ligand>
</feature>
<accession>A0A839SQC0</accession>
<evidence type="ECO:0000256" key="7">
    <source>
        <dbReference type="PIRSR" id="PIRSR618044-1"/>
    </source>
</evidence>
<evidence type="ECO:0000256" key="5">
    <source>
        <dbReference type="ARBA" id="ARBA00022984"/>
    </source>
</evidence>
<feature type="domain" description="Peptidase S11 D-alanyl-D-alanine carboxypeptidase A N-terminal" evidence="10">
    <location>
        <begin position="2"/>
        <end position="216"/>
    </location>
</feature>
<keyword evidence="5" id="KW-0573">Peptidoglycan synthesis</keyword>
<organism evidence="11 12">
    <name type="scientific">Limibacillus halophilus</name>
    <dbReference type="NCBI Taxonomy" id="1579333"/>
    <lineage>
        <taxon>Bacteria</taxon>
        <taxon>Pseudomonadati</taxon>
        <taxon>Pseudomonadota</taxon>
        <taxon>Alphaproteobacteria</taxon>
        <taxon>Rhodospirillales</taxon>
        <taxon>Rhodovibrionaceae</taxon>
        <taxon>Limibacillus</taxon>
    </lineage>
</organism>
<evidence type="ECO:0000256" key="4">
    <source>
        <dbReference type="ARBA" id="ARBA00022960"/>
    </source>
</evidence>
<comment type="similarity">
    <text evidence="1 9">Belongs to the peptidase S11 family.</text>
</comment>
<keyword evidence="11" id="KW-0121">Carboxypeptidase</keyword>
<dbReference type="Proteomes" id="UP000581135">
    <property type="component" value="Unassembled WGS sequence"/>
</dbReference>
<dbReference type="EC" id="3.4.16.4" evidence="11"/>
<dbReference type="EMBL" id="JACHXA010000002">
    <property type="protein sequence ID" value="MBB3064428.1"/>
    <property type="molecule type" value="Genomic_DNA"/>
</dbReference>
<dbReference type="GO" id="GO:0008360">
    <property type="term" value="P:regulation of cell shape"/>
    <property type="evidence" value="ECO:0007669"/>
    <property type="project" value="UniProtKB-KW"/>
</dbReference>
<evidence type="ECO:0000313" key="11">
    <source>
        <dbReference type="EMBL" id="MBB3064428.1"/>
    </source>
</evidence>
<dbReference type="GO" id="GO:0009252">
    <property type="term" value="P:peptidoglycan biosynthetic process"/>
    <property type="evidence" value="ECO:0007669"/>
    <property type="project" value="UniProtKB-KW"/>
</dbReference>
<dbReference type="InterPro" id="IPR018044">
    <property type="entry name" value="Peptidase_S11"/>
</dbReference>
<gene>
    <name evidence="11" type="ORF">FHR98_000700</name>
</gene>
<evidence type="ECO:0000256" key="1">
    <source>
        <dbReference type="ARBA" id="ARBA00007164"/>
    </source>
</evidence>
<comment type="caution">
    <text evidence="11">The sequence shown here is derived from an EMBL/GenBank/DDBJ whole genome shotgun (WGS) entry which is preliminary data.</text>
</comment>
<keyword evidence="6" id="KW-0961">Cell wall biogenesis/degradation</keyword>
<dbReference type="GO" id="GO:0006508">
    <property type="term" value="P:proteolysis"/>
    <property type="evidence" value="ECO:0007669"/>
    <property type="project" value="InterPro"/>
</dbReference>
<dbReference type="Pfam" id="PF00768">
    <property type="entry name" value="Peptidase_S11"/>
    <property type="match status" value="1"/>
</dbReference>
<dbReference type="AlphaFoldDB" id="A0A839SQC0"/>
<proteinExistence type="inferred from homology"/>
<evidence type="ECO:0000259" key="10">
    <source>
        <dbReference type="Pfam" id="PF00768"/>
    </source>
</evidence>
<feature type="active site" evidence="7">
    <location>
        <position position="83"/>
    </location>
</feature>
<keyword evidence="12" id="KW-1185">Reference proteome</keyword>